<reference evidence="1 2" key="1">
    <citation type="journal article" date="2023" name="G3 (Bethesda)">
        <title>A chromosome-length genome assembly and annotation of blackberry (Rubus argutus, cv. 'Hillquist').</title>
        <authorList>
            <person name="Bruna T."/>
            <person name="Aryal R."/>
            <person name="Dudchenko O."/>
            <person name="Sargent D.J."/>
            <person name="Mead D."/>
            <person name="Buti M."/>
            <person name="Cavallini A."/>
            <person name="Hytonen T."/>
            <person name="Andres J."/>
            <person name="Pham M."/>
            <person name="Weisz D."/>
            <person name="Mascagni F."/>
            <person name="Usai G."/>
            <person name="Natali L."/>
            <person name="Bassil N."/>
            <person name="Fernandez G.E."/>
            <person name="Lomsadze A."/>
            <person name="Armour M."/>
            <person name="Olukolu B."/>
            <person name="Poorten T."/>
            <person name="Britton C."/>
            <person name="Davik J."/>
            <person name="Ashrafi H."/>
            <person name="Aiden E.L."/>
            <person name="Borodovsky M."/>
            <person name="Worthington M."/>
        </authorList>
    </citation>
    <scope>NUCLEOTIDE SEQUENCE [LARGE SCALE GENOMIC DNA]</scope>
    <source>
        <strain evidence="1">PI 553951</strain>
    </source>
</reference>
<sequence length="82" mass="9077">MVRAGVTPAARGWAIGADFFSSCFLSSVQWWWCRGDSSESTTQIGAVKRHGLVIGKIDRRWALKAAAVLLGAWLGGIELRWW</sequence>
<evidence type="ECO:0000313" key="2">
    <source>
        <dbReference type="Proteomes" id="UP001457282"/>
    </source>
</evidence>
<protein>
    <submittedName>
        <fullName evidence="1">Uncharacterized protein</fullName>
    </submittedName>
</protein>
<name>A0AAW1XBH0_RUBAR</name>
<accession>A0AAW1XBH0</accession>
<keyword evidence="2" id="KW-1185">Reference proteome</keyword>
<comment type="caution">
    <text evidence="1">The sequence shown here is derived from an EMBL/GenBank/DDBJ whole genome shotgun (WGS) entry which is preliminary data.</text>
</comment>
<evidence type="ECO:0000313" key="1">
    <source>
        <dbReference type="EMBL" id="KAK9933561.1"/>
    </source>
</evidence>
<proteinExistence type="predicted"/>
<gene>
    <name evidence="1" type="ORF">M0R45_020754</name>
</gene>
<dbReference type="AlphaFoldDB" id="A0AAW1XBH0"/>
<organism evidence="1 2">
    <name type="scientific">Rubus argutus</name>
    <name type="common">Southern blackberry</name>
    <dbReference type="NCBI Taxonomy" id="59490"/>
    <lineage>
        <taxon>Eukaryota</taxon>
        <taxon>Viridiplantae</taxon>
        <taxon>Streptophyta</taxon>
        <taxon>Embryophyta</taxon>
        <taxon>Tracheophyta</taxon>
        <taxon>Spermatophyta</taxon>
        <taxon>Magnoliopsida</taxon>
        <taxon>eudicotyledons</taxon>
        <taxon>Gunneridae</taxon>
        <taxon>Pentapetalae</taxon>
        <taxon>rosids</taxon>
        <taxon>fabids</taxon>
        <taxon>Rosales</taxon>
        <taxon>Rosaceae</taxon>
        <taxon>Rosoideae</taxon>
        <taxon>Rosoideae incertae sedis</taxon>
        <taxon>Rubus</taxon>
    </lineage>
</organism>
<dbReference type="Proteomes" id="UP001457282">
    <property type="component" value="Unassembled WGS sequence"/>
</dbReference>
<dbReference type="EMBL" id="JBEDUW010000004">
    <property type="protein sequence ID" value="KAK9933561.1"/>
    <property type="molecule type" value="Genomic_DNA"/>
</dbReference>